<gene>
    <name evidence="1" type="ORF">AB1Y20_018340</name>
</gene>
<sequence>MAASPACHIWHGERPDGRLGFMYALIVATLRASCATSVRSVRSQSLAHAANASALLPAALALRRGDLFVWVGPKQHAAPPWALLRARGVVRLYYNTEPLPYGCLVPPLRRPLRRALPSPPLVDEVLDYSLANIETCAARADAPPLRHLPPGWGEGWGEGGMPPPPRGAARAAQALFLGDVRLEERAACFAGLRALVRPVNDVWNRTAFAALFSRGVTVVVNVHKRCLQEERTQPFEAVRAAQVLSAGGILVSQRAHPRDEAAYAGLVDFHPLAQLPRAIEQLLATPHLSRLAASRAREFALRFAPAASFHAAAVPRAGGAAACTRTLPHAVCCRHPDARPPVSQRIMQCRR</sequence>
<protein>
    <submittedName>
        <fullName evidence="1">Uncharacterized protein</fullName>
    </submittedName>
</protein>
<evidence type="ECO:0000313" key="2">
    <source>
        <dbReference type="Proteomes" id="UP001515480"/>
    </source>
</evidence>
<evidence type="ECO:0000313" key="1">
    <source>
        <dbReference type="EMBL" id="KAL1523398.1"/>
    </source>
</evidence>
<dbReference type="Proteomes" id="UP001515480">
    <property type="component" value="Unassembled WGS sequence"/>
</dbReference>
<dbReference type="EMBL" id="JBGBPQ010000006">
    <property type="protein sequence ID" value="KAL1523398.1"/>
    <property type="molecule type" value="Genomic_DNA"/>
</dbReference>
<comment type="caution">
    <text evidence="1">The sequence shown here is derived from an EMBL/GenBank/DDBJ whole genome shotgun (WGS) entry which is preliminary data.</text>
</comment>
<proteinExistence type="predicted"/>
<reference evidence="1 2" key="1">
    <citation type="journal article" date="2024" name="Science">
        <title>Giant polyketide synthase enzymes in the biosynthesis of giant marine polyether toxins.</title>
        <authorList>
            <person name="Fallon T.R."/>
            <person name="Shende V.V."/>
            <person name="Wierzbicki I.H."/>
            <person name="Pendleton A.L."/>
            <person name="Watervoot N.F."/>
            <person name="Auber R.P."/>
            <person name="Gonzalez D.J."/>
            <person name="Wisecaver J.H."/>
            <person name="Moore B.S."/>
        </authorList>
    </citation>
    <scope>NUCLEOTIDE SEQUENCE [LARGE SCALE GENOMIC DNA]</scope>
    <source>
        <strain evidence="1 2">12B1</strain>
    </source>
</reference>
<accession>A0AB34JNH3</accession>
<organism evidence="1 2">
    <name type="scientific">Prymnesium parvum</name>
    <name type="common">Toxic golden alga</name>
    <dbReference type="NCBI Taxonomy" id="97485"/>
    <lineage>
        <taxon>Eukaryota</taxon>
        <taxon>Haptista</taxon>
        <taxon>Haptophyta</taxon>
        <taxon>Prymnesiophyceae</taxon>
        <taxon>Prymnesiales</taxon>
        <taxon>Prymnesiaceae</taxon>
        <taxon>Prymnesium</taxon>
    </lineage>
</organism>
<name>A0AB34JNH3_PRYPA</name>
<dbReference type="AlphaFoldDB" id="A0AB34JNH3"/>
<keyword evidence="2" id="KW-1185">Reference proteome</keyword>